<dbReference type="GO" id="GO:0016020">
    <property type="term" value="C:membrane"/>
    <property type="evidence" value="ECO:0007669"/>
    <property type="project" value="InterPro"/>
</dbReference>
<reference evidence="8 9" key="1">
    <citation type="journal article" date="2011" name="Stand. Genomic Sci.">
        <title>Complete genome sequence of the thermophilic sulfur-reducer Desulfurobacterium thermolithotrophum type strain (BSA(T)) from a deep-sea hydrothermal vent.</title>
        <authorList>
            <person name="Goker M."/>
            <person name="Daligault H."/>
            <person name="Mwirichia R."/>
            <person name="Lapidus A."/>
            <person name="Lucas S."/>
            <person name="Deshpande S."/>
            <person name="Pagani I."/>
            <person name="Tapia R."/>
            <person name="Cheng J.F."/>
            <person name="Goodwin L."/>
            <person name="Pitluck S."/>
            <person name="Liolios K."/>
            <person name="Ivanova N."/>
            <person name="Mavromatis K."/>
            <person name="Mikhailova N."/>
            <person name="Pati A."/>
            <person name="Chen A."/>
            <person name="Palaniappan K."/>
            <person name="Han C."/>
            <person name="Land M."/>
            <person name="Hauser L."/>
            <person name="Pan C."/>
            <person name="Brambilla E.M."/>
            <person name="Rohde M."/>
            <person name="Spring S."/>
            <person name="Sikorski J."/>
            <person name="Wirth R."/>
            <person name="Detter J.C."/>
            <person name="Woyke T."/>
            <person name="Bristow J."/>
            <person name="Eisen J.A."/>
            <person name="Markowitz V."/>
            <person name="Hugenholtz P."/>
            <person name="Kyrpides N.C."/>
            <person name="Klenk H.P."/>
        </authorList>
    </citation>
    <scope>NUCLEOTIDE SEQUENCE [LARGE SCALE GENOMIC DNA]</scope>
    <source>
        <strain evidence="9">DSM 11699 / BSA</strain>
    </source>
</reference>
<dbReference type="STRING" id="868864.Dester_1187"/>
<dbReference type="RefSeq" id="WP_013638774.1">
    <property type="nucleotide sequence ID" value="NC_015185.1"/>
</dbReference>
<dbReference type="InterPro" id="IPR010226">
    <property type="entry name" value="NADH_quinone_OxRdtase_chainI"/>
</dbReference>
<feature type="domain" description="4Fe-4S ferredoxin-type" evidence="7">
    <location>
        <begin position="46"/>
        <end position="75"/>
    </location>
</feature>
<dbReference type="PROSITE" id="PS51379">
    <property type="entry name" value="4FE4S_FER_2"/>
    <property type="match status" value="2"/>
</dbReference>
<dbReference type="AlphaFoldDB" id="F0S0M0"/>
<dbReference type="InterPro" id="IPR017900">
    <property type="entry name" value="4Fe4S_Fe_S_CS"/>
</dbReference>
<keyword evidence="9" id="KW-1185">Reference proteome</keyword>
<evidence type="ECO:0000259" key="7">
    <source>
        <dbReference type="PROSITE" id="PS51379"/>
    </source>
</evidence>
<name>F0S0M0_DESTD</name>
<dbReference type="PROSITE" id="PS00198">
    <property type="entry name" value="4FE4S_FER_1"/>
    <property type="match status" value="2"/>
</dbReference>
<dbReference type="EMBL" id="CP002543">
    <property type="protein sequence ID" value="ADY73823.1"/>
    <property type="molecule type" value="Genomic_DNA"/>
</dbReference>
<dbReference type="HOGENOM" id="CLU_1401182_0_0_0"/>
<organism evidence="8 9">
    <name type="scientific">Desulfurobacterium thermolithotrophum (strain DSM 11699 / BSA)</name>
    <dbReference type="NCBI Taxonomy" id="868864"/>
    <lineage>
        <taxon>Bacteria</taxon>
        <taxon>Pseudomonadati</taxon>
        <taxon>Aquificota</taxon>
        <taxon>Aquificia</taxon>
        <taxon>Desulfurobacteriales</taxon>
        <taxon>Desulfurobacteriaceae</taxon>
        <taxon>Desulfurobacterium</taxon>
    </lineage>
</organism>
<evidence type="ECO:0000256" key="4">
    <source>
        <dbReference type="ARBA" id="ARBA00023004"/>
    </source>
</evidence>
<dbReference type="SUPFAM" id="SSF54862">
    <property type="entry name" value="4Fe-4S ferredoxins"/>
    <property type="match status" value="1"/>
</dbReference>
<evidence type="ECO:0000313" key="9">
    <source>
        <dbReference type="Proteomes" id="UP000007102"/>
    </source>
</evidence>
<dbReference type="InterPro" id="IPR017896">
    <property type="entry name" value="4Fe4S_Fe-S-bd"/>
</dbReference>
<accession>F0S0M0</accession>
<protein>
    <submittedName>
        <fullName evidence="8">NADH dehydrogenase subunit I</fullName>
    </submittedName>
</protein>
<keyword evidence="5" id="KW-0411">Iron-sulfur</keyword>
<dbReference type="Pfam" id="PF12838">
    <property type="entry name" value="Fer4_7"/>
    <property type="match status" value="1"/>
</dbReference>
<reference evidence="9" key="2">
    <citation type="submission" date="2011-02" db="EMBL/GenBank/DDBJ databases">
        <title>The complete genome of Desulfurobacterium thermolithotrophum DSM 11699.</title>
        <authorList>
            <consortium name="US DOE Joint Genome Institute (JGI-PGF)"/>
            <person name="Lucas S."/>
            <person name="Copeland A."/>
            <person name="Lapidus A."/>
            <person name="Bruce D."/>
            <person name="Goodwin L."/>
            <person name="Pitluck S."/>
            <person name="Kyrpides N."/>
            <person name="Mavromatis K."/>
            <person name="Pagani I."/>
            <person name="Ivanova N."/>
            <person name="Mikhailova N."/>
            <person name="Daligault H."/>
            <person name="Detter J.C."/>
            <person name="Tapia R."/>
            <person name="Han C."/>
            <person name="Land M."/>
            <person name="Hauser L."/>
            <person name="Markowitz V."/>
            <person name="Cheng J.-F."/>
            <person name="Hugenholtz P."/>
            <person name="Woyke T."/>
            <person name="Wu D."/>
            <person name="Spring S."/>
            <person name="Brambilla E."/>
            <person name="Klenk H.-P."/>
            <person name="Eisen J.A."/>
        </authorList>
    </citation>
    <scope>NUCLEOTIDE SEQUENCE [LARGE SCALE GENOMIC DNA]</scope>
    <source>
        <strain evidence="9">DSM 11699 / BSA</strain>
    </source>
</reference>
<sequence>MEFKDVIKIPAEVVKKLIRITKAVFRPKATEVWLDKDIKRDYHYRGKHIIKAAICIGCGLCARTCPVKCIEMIPTGVKKPRAIPRVKASECMFCGFCEDVCPAKPEKAIKLTDIYAMYVEPGTWDNLSKYVFEAEDFEKAIEKAKKLEEMLEKKKQEALEKRETKGEQS</sequence>
<dbReference type="PANTHER" id="PTHR10849">
    <property type="entry name" value="NADH DEHYDROGENASE UBIQUINONE IRON-SULFUR PROTEIN 8, MITOCHONDRIAL"/>
    <property type="match status" value="1"/>
</dbReference>
<dbReference type="GO" id="GO:0016651">
    <property type="term" value="F:oxidoreductase activity, acting on NAD(P)H"/>
    <property type="evidence" value="ECO:0007669"/>
    <property type="project" value="InterPro"/>
</dbReference>
<evidence type="ECO:0000313" key="8">
    <source>
        <dbReference type="EMBL" id="ADY73823.1"/>
    </source>
</evidence>
<proteinExistence type="predicted"/>
<dbReference type="OrthoDB" id="9803192at2"/>
<dbReference type="GO" id="GO:0051539">
    <property type="term" value="F:4 iron, 4 sulfur cluster binding"/>
    <property type="evidence" value="ECO:0007669"/>
    <property type="project" value="UniProtKB-KW"/>
</dbReference>
<feature type="coiled-coil region" evidence="6">
    <location>
        <begin position="134"/>
        <end position="167"/>
    </location>
</feature>
<keyword evidence="6" id="KW-0175">Coiled coil</keyword>
<dbReference type="Proteomes" id="UP000007102">
    <property type="component" value="Chromosome"/>
</dbReference>
<evidence type="ECO:0000256" key="3">
    <source>
        <dbReference type="ARBA" id="ARBA00022737"/>
    </source>
</evidence>
<dbReference type="GO" id="GO:0046872">
    <property type="term" value="F:metal ion binding"/>
    <property type="evidence" value="ECO:0007669"/>
    <property type="project" value="UniProtKB-KW"/>
</dbReference>
<keyword evidence="3" id="KW-0677">Repeat</keyword>
<feature type="domain" description="4Fe-4S ferredoxin-type" evidence="7">
    <location>
        <begin position="82"/>
        <end position="114"/>
    </location>
</feature>
<keyword evidence="2" id="KW-0479">Metal-binding</keyword>
<dbReference type="eggNOG" id="COG1143">
    <property type="taxonomic scope" value="Bacteria"/>
</dbReference>
<evidence type="ECO:0000256" key="2">
    <source>
        <dbReference type="ARBA" id="ARBA00022723"/>
    </source>
</evidence>
<keyword evidence="1" id="KW-0004">4Fe-4S</keyword>
<evidence type="ECO:0000256" key="1">
    <source>
        <dbReference type="ARBA" id="ARBA00022485"/>
    </source>
</evidence>
<evidence type="ECO:0000256" key="5">
    <source>
        <dbReference type="ARBA" id="ARBA00023014"/>
    </source>
</evidence>
<dbReference type="InParanoid" id="F0S0M0"/>
<dbReference type="KEGG" id="dte:Dester_1187"/>
<gene>
    <name evidence="8" type="ordered locus">Dester_1187</name>
</gene>
<evidence type="ECO:0000256" key="6">
    <source>
        <dbReference type="SAM" id="Coils"/>
    </source>
</evidence>
<dbReference type="Gene3D" id="3.30.70.3270">
    <property type="match status" value="1"/>
</dbReference>
<keyword evidence="4" id="KW-0408">Iron</keyword>